<name>A0A074W9C4_9PEZI</name>
<evidence type="ECO:0000313" key="3">
    <source>
        <dbReference type="Proteomes" id="UP000027730"/>
    </source>
</evidence>
<sequence length="570" mass="62021">MSQHATIKDAFGPGSFVDTALIDVPTDSRRILADLVRISPQLGVTPEELDLVDFAGDELSCIPGNIKSQAYAAALNALQAILARQISALRGVDTGGIKIDTDAAGLYPGTVALGFVDGQTLDKLDNVAEFGVDLDRECMTETDLMYRTWSIYPTKDPNVWYQGIGNFNPKVWLKQHRIDPATPHKDRDEAYEIIRKMTIKHSPEELEAIDVNNGFCGQIVHTPKRWQELHYAKSLARHPLFNVEQALGSQGLPPIEFSKISGNDKRPLAGLKVLELARMIAAPELCRVLGSLGADVIKAQSPNLHDVQGISLSLTAGKRIAPLDLNKAEDAAHLKKLFDEADVIVSAFRLKSLERRGFGLLDALEAAKKRGKGIVYVDLNTYGPDGYYAERPGFQQVADAASGCTYVLGRSLGYAPGTGVAMLPVADMLSGSVGVVNVLKALRDRATKGGSYHSVVSLVATDLYQLTEECGLYSQETVDKIQAKYKFGHMGPETMVGELLAVVGKAWVQNGPHLLKKPGLWVTYESAWGQSHTIQAPMIQFENEGSSPKYNHAPVPFCSGSPREEWAVSI</sequence>
<comment type="similarity">
    <text evidence="1">Belongs to the CoA-transferase III family.</text>
</comment>
<dbReference type="Pfam" id="PF02515">
    <property type="entry name" value="CoA_transf_3"/>
    <property type="match status" value="1"/>
</dbReference>
<reference evidence="2 3" key="1">
    <citation type="journal article" date="2014" name="BMC Genomics">
        <title>Genome sequencing of four Aureobasidium pullulans varieties: biotechnological potential, stress tolerance, and description of new species.</title>
        <authorList>
            <person name="Gostin Ar C."/>
            <person name="Ohm R.A."/>
            <person name="Kogej T."/>
            <person name="Sonjak S."/>
            <person name="Turk M."/>
            <person name="Zajc J."/>
            <person name="Zalar P."/>
            <person name="Grube M."/>
            <person name="Sun H."/>
            <person name="Han J."/>
            <person name="Sharma A."/>
            <person name="Chiniquy J."/>
            <person name="Ngan C.Y."/>
            <person name="Lipzen A."/>
            <person name="Barry K."/>
            <person name="Grigoriev I.V."/>
            <person name="Gunde-Cimerman N."/>
        </authorList>
    </citation>
    <scope>NUCLEOTIDE SEQUENCE [LARGE SCALE GENOMIC DNA]</scope>
    <source>
        <strain evidence="2 3">CBS 147.97</strain>
    </source>
</reference>
<keyword evidence="3" id="KW-1185">Reference proteome</keyword>
<dbReference type="GO" id="GO:0016740">
    <property type="term" value="F:transferase activity"/>
    <property type="evidence" value="ECO:0007669"/>
    <property type="project" value="UniProtKB-KW"/>
</dbReference>
<dbReference type="OrthoDB" id="2308815at2759"/>
<organism evidence="2 3">
    <name type="scientific">Aureobasidium namibiae CBS 147.97</name>
    <dbReference type="NCBI Taxonomy" id="1043004"/>
    <lineage>
        <taxon>Eukaryota</taxon>
        <taxon>Fungi</taxon>
        <taxon>Dikarya</taxon>
        <taxon>Ascomycota</taxon>
        <taxon>Pezizomycotina</taxon>
        <taxon>Dothideomycetes</taxon>
        <taxon>Dothideomycetidae</taxon>
        <taxon>Dothideales</taxon>
        <taxon>Saccotheciaceae</taxon>
        <taxon>Aureobasidium</taxon>
    </lineage>
</organism>
<dbReference type="SUPFAM" id="SSF89796">
    <property type="entry name" value="CoA-transferase family III (CaiB/BaiF)"/>
    <property type="match status" value="2"/>
</dbReference>
<dbReference type="Proteomes" id="UP000027730">
    <property type="component" value="Unassembled WGS sequence"/>
</dbReference>
<accession>A0A074W9C4</accession>
<dbReference type="AlphaFoldDB" id="A0A074W9C4"/>
<keyword evidence="2" id="KW-0808">Transferase</keyword>
<dbReference type="InterPro" id="IPR023606">
    <property type="entry name" value="CoA-Trfase_III_dom_1_sf"/>
</dbReference>
<dbReference type="InterPro" id="IPR003673">
    <property type="entry name" value="CoA-Trfase_fam_III"/>
</dbReference>
<protein>
    <submittedName>
        <fullName evidence="2">CoA-transferase family III</fullName>
    </submittedName>
</protein>
<dbReference type="GeneID" id="25417752"/>
<dbReference type="PANTHER" id="PTHR48229">
    <property type="entry name" value="CAIB/BAIF FAMILY ENZYME (AFU_ORTHOLOGUE AFUA_1G05360)-RELATED"/>
    <property type="match status" value="1"/>
</dbReference>
<evidence type="ECO:0000313" key="2">
    <source>
        <dbReference type="EMBL" id="KEQ68209.1"/>
    </source>
</evidence>
<dbReference type="Gene3D" id="3.40.50.10540">
    <property type="entry name" value="Crotonobetainyl-coa:carnitine coa-transferase, domain 1"/>
    <property type="match status" value="1"/>
</dbReference>
<dbReference type="PANTHER" id="PTHR48229:SF1">
    <property type="entry name" value="ALPHA METHYLACYL-COA RACEMASE-RELATED"/>
    <property type="match status" value="1"/>
</dbReference>
<evidence type="ECO:0000256" key="1">
    <source>
        <dbReference type="ARBA" id="ARBA00008383"/>
    </source>
</evidence>
<gene>
    <name evidence="2" type="ORF">M436DRAFT_86581</name>
</gene>
<dbReference type="STRING" id="1043004.A0A074W9C4"/>
<dbReference type="HOGENOM" id="CLU_021588_1_1_1"/>
<dbReference type="InterPro" id="IPR052985">
    <property type="entry name" value="CoA-trans_III_biosynth/detox"/>
</dbReference>
<proteinExistence type="inferred from homology"/>
<dbReference type="EMBL" id="KL584734">
    <property type="protein sequence ID" value="KEQ68209.1"/>
    <property type="molecule type" value="Genomic_DNA"/>
</dbReference>
<dbReference type="RefSeq" id="XP_013422401.1">
    <property type="nucleotide sequence ID" value="XM_013566947.1"/>
</dbReference>